<dbReference type="CDD" id="cd22912">
    <property type="entry name" value="HFD_H4"/>
    <property type="match status" value="1"/>
</dbReference>
<dbReference type="InterPro" id="IPR035425">
    <property type="entry name" value="CENP-T/H4_C"/>
</dbReference>
<feature type="region of interest" description="Disordered" evidence="11">
    <location>
        <begin position="1"/>
        <end position="250"/>
    </location>
</feature>
<keyword evidence="7 10" id="KW-0238">DNA-binding</keyword>
<feature type="compositionally biased region" description="Low complexity" evidence="11">
    <location>
        <begin position="57"/>
        <end position="71"/>
    </location>
</feature>
<dbReference type="Pfam" id="PF15511">
    <property type="entry name" value="CENP-T_C"/>
    <property type="match status" value="1"/>
</dbReference>
<feature type="compositionally biased region" description="Gly residues" evidence="11">
    <location>
        <begin position="232"/>
        <end position="243"/>
    </location>
</feature>
<comment type="subcellular location">
    <subcellularLocation>
        <location evidence="3">Chromosome</location>
    </subcellularLocation>
    <subcellularLocation>
        <location evidence="2">Nucleus</location>
    </subcellularLocation>
</comment>
<evidence type="ECO:0000256" key="4">
    <source>
        <dbReference type="ARBA" id="ARBA00006564"/>
    </source>
</evidence>
<gene>
    <name evidence="13" type="primary">HIST1H4F</name>
    <name evidence="13" type="ORF">TWF694_001335</name>
</gene>
<evidence type="ECO:0000313" key="14">
    <source>
        <dbReference type="Proteomes" id="UP001365542"/>
    </source>
</evidence>
<dbReference type="EMBL" id="JAVHJO010000001">
    <property type="protein sequence ID" value="KAK6544646.1"/>
    <property type="molecule type" value="Genomic_DNA"/>
</dbReference>
<feature type="compositionally biased region" description="Polar residues" evidence="11">
    <location>
        <begin position="119"/>
        <end position="133"/>
    </location>
</feature>
<dbReference type="AlphaFoldDB" id="A0AAV9XSS9"/>
<evidence type="ECO:0000256" key="10">
    <source>
        <dbReference type="RuleBase" id="RU000528"/>
    </source>
</evidence>
<evidence type="ECO:0000256" key="3">
    <source>
        <dbReference type="ARBA" id="ARBA00004286"/>
    </source>
</evidence>
<reference evidence="13 14" key="1">
    <citation type="submission" date="2019-10" db="EMBL/GenBank/DDBJ databases">
        <authorList>
            <person name="Palmer J.M."/>
        </authorList>
    </citation>
    <scope>NUCLEOTIDE SEQUENCE [LARGE SCALE GENOMIC DNA]</scope>
    <source>
        <strain evidence="13 14">TWF694</strain>
    </source>
</reference>
<evidence type="ECO:0000256" key="6">
    <source>
        <dbReference type="ARBA" id="ARBA00022454"/>
    </source>
</evidence>
<name>A0AAV9XSS9_9PEZI</name>
<dbReference type="InterPro" id="IPR001951">
    <property type="entry name" value="Histone_H4"/>
</dbReference>
<dbReference type="PANTHER" id="PTHR10484">
    <property type="entry name" value="HISTONE H4"/>
    <property type="match status" value="1"/>
</dbReference>
<dbReference type="Proteomes" id="UP001365542">
    <property type="component" value="Unassembled WGS sequence"/>
</dbReference>
<dbReference type="GO" id="GO:0005634">
    <property type="term" value="C:nucleus"/>
    <property type="evidence" value="ECO:0007669"/>
    <property type="project" value="UniProtKB-SubCell"/>
</dbReference>
<protein>
    <recommendedName>
        <fullName evidence="10">Histone H4</fullName>
    </recommendedName>
</protein>
<dbReference type="FunFam" id="1.10.20.10:FF:000012">
    <property type="entry name" value="Histone H4"/>
    <property type="match status" value="1"/>
</dbReference>
<sequence>MPLGMFPPSSGKKPAQSRFSTGGGLPINSPSSQQRPRGSVARPYPSIPATPEPPSQRPSSTSRPTVSAPRRVAPENISPVPRPPALSNRRPYPHPSRPLSGRPAISRPSPSGGLGLGTRPNSARSSTAGTLSRTPVADDEQQLARELAQQRLSSSSASSSFAVRPESSRVGAQREQYERGIHSRDLARESLDLDTPTPAPNRNRNPNDGINSASRAREHVADDDEVPSGPAPGRGKGGKGLGKGIAKRHRKTLRDNIQAITKPSIRRLARRGGVKRISGQIYEEIRGVMKIYMEKILKDCVTYCEHARRKTVTVVDVVHALRRIGRPIYGFDPDTYDGGKRKRERRLLIARR</sequence>
<evidence type="ECO:0000256" key="7">
    <source>
        <dbReference type="ARBA" id="ARBA00023125"/>
    </source>
</evidence>
<dbReference type="GO" id="GO:0030527">
    <property type="term" value="F:structural constituent of chromatin"/>
    <property type="evidence" value="ECO:0007669"/>
    <property type="project" value="InterPro"/>
</dbReference>
<dbReference type="GO" id="GO:0003677">
    <property type="term" value="F:DNA binding"/>
    <property type="evidence" value="ECO:0007669"/>
    <property type="project" value="UniProtKB-KW"/>
</dbReference>
<dbReference type="PRINTS" id="PR00623">
    <property type="entry name" value="HISTONEH4"/>
</dbReference>
<accession>A0AAV9XSS9</accession>
<keyword evidence="9 10" id="KW-0544">Nucleosome core</keyword>
<dbReference type="GO" id="GO:0046982">
    <property type="term" value="F:protein heterodimerization activity"/>
    <property type="evidence" value="ECO:0007669"/>
    <property type="project" value="InterPro"/>
</dbReference>
<dbReference type="SMART" id="SM00417">
    <property type="entry name" value="H4"/>
    <property type="match status" value="1"/>
</dbReference>
<feature type="compositionally biased region" description="Basic and acidic residues" evidence="11">
    <location>
        <begin position="175"/>
        <end position="191"/>
    </location>
</feature>
<comment type="subunit">
    <text evidence="5 10">The nucleosome is a histone octamer containing two molecules each of H2A, H2B, H3 and H4 assembled in one H3-H4 heterotetramer and two H2A-H2B heterodimers. The octamer wraps approximately 147 bp of DNA.</text>
</comment>
<evidence type="ECO:0000256" key="2">
    <source>
        <dbReference type="ARBA" id="ARBA00004123"/>
    </source>
</evidence>
<proteinExistence type="inferred from homology"/>
<evidence type="ECO:0000256" key="9">
    <source>
        <dbReference type="ARBA" id="ARBA00023269"/>
    </source>
</evidence>
<dbReference type="SUPFAM" id="SSF47113">
    <property type="entry name" value="Histone-fold"/>
    <property type="match status" value="1"/>
</dbReference>
<comment type="similarity">
    <text evidence="4 10">Belongs to the histone H4 family.</text>
</comment>
<organism evidence="13 14">
    <name type="scientific">Orbilia ellipsospora</name>
    <dbReference type="NCBI Taxonomy" id="2528407"/>
    <lineage>
        <taxon>Eukaryota</taxon>
        <taxon>Fungi</taxon>
        <taxon>Dikarya</taxon>
        <taxon>Ascomycota</taxon>
        <taxon>Pezizomycotina</taxon>
        <taxon>Orbiliomycetes</taxon>
        <taxon>Orbiliales</taxon>
        <taxon>Orbiliaceae</taxon>
        <taxon>Orbilia</taxon>
    </lineage>
</organism>
<dbReference type="GO" id="GO:0000786">
    <property type="term" value="C:nucleosome"/>
    <property type="evidence" value="ECO:0007669"/>
    <property type="project" value="UniProtKB-KW"/>
</dbReference>
<evidence type="ECO:0000259" key="12">
    <source>
        <dbReference type="Pfam" id="PF15511"/>
    </source>
</evidence>
<keyword evidence="6 10" id="KW-0158">Chromosome</keyword>
<evidence type="ECO:0000256" key="8">
    <source>
        <dbReference type="ARBA" id="ARBA00023242"/>
    </source>
</evidence>
<feature type="compositionally biased region" description="Pro residues" evidence="11">
    <location>
        <begin position="45"/>
        <end position="56"/>
    </location>
</feature>
<evidence type="ECO:0000256" key="5">
    <source>
        <dbReference type="ARBA" id="ARBA00011538"/>
    </source>
</evidence>
<evidence type="ECO:0000256" key="11">
    <source>
        <dbReference type="SAM" id="MobiDB-lite"/>
    </source>
</evidence>
<evidence type="ECO:0000313" key="13">
    <source>
        <dbReference type="EMBL" id="KAK6544646.1"/>
    </source>
</evidence>
<feature type="domain" description="CENP-T/Histone H4 histone fold" evidence="12">
    <location>
        <begin position="267"/>
        <end position="323"/>
    </location>
</feature>
<evidence type="ECO:0000256" key="1">
    <source>
        <dbReference type="ARBA" id="ARBA00002001"/>
    </source>
</evidence>
<keyword evidence="14" id="KW-1185">Reference proteome</keyword>
<keyword evidence="8 10" id="KW-0539">Nucleus</keyword>
<comment type="caution">
    <text evidence="13">The sequence shown here is derived from an EMBL/GenBank/DDBJ whole genome shotgun (WGS) entry which is preliminary data.</text>
</comment>
<comment type="function">
    <text evidence="1 10">Core component of nucleosome. Nucleosomes wrap and compact DNA into chromatin, limiting DNA accessibility to the cellular machineries which require DNA as a template. Histones thereby play a central role in transcription regulation, DNA repair, DNA replication and chromosomal stability. DNA accessibility is regulated via a complex set of post-translational modifications of histones, also called histone code, and nucleosome remodeling.</text>
</comment>
<dbReference type="InterPro" id="IPR009072">
    <property type="entry name" value="Histone-fold"/>
</dbReference>
<feature type="compositionally biased region" description="Low complexity" evidence="11">
    <location>
        <begin position="144"/>
        <end position="160"/>
    </location>
</feature>
<dbReference type="Gene3D" id="1.10.20.10">
    <property type="entry name" value="Histone, subunit A"/>
    <property type="match status" value="1"/>
</dbReference>